<dbReference type="Proteomes" id="UP000596742">
    <property type="component" value="Unassembled WGS sequence"/>
</dbReference>
<proteinExistence type="predicted"/>
<gene>
    <name evidence="1" type="ORF">MGAL_10B092393A</name>
</gene>
<accession>A0A8B6HSA4</accession>
<feature type="non-terminal residue" evidence="1">
    <location>
        <position position="77"/>
    </location>
</feature>
<evidence type="ECO:0000313" key="1">
    <source>
        <dbReference type="EMBL" id="VDI83179.1"/>
    </source>
</evidence>
<evidence type="ECO:0000313" key="2">
    <source>
        <dbReference type="Proteomes" id="UP000596742"/>
    </source>
</evidence>
<organism evidence="1 2">
    <name type="scientific">Mytilus galloprovincialis</name>
    <name type="common">Mediterranean mussel</name>
    <dbReference type="NCBI Taxonomy" id="29158"/>
    <lineage>
        <taxon>Eukaryota</taxon>
        <taxon>Metazoa</taxon>
        <taxon>Spiralia</taxon>
        <taxon>Lophotrochozoa</taxon>
        <taxon>Mollusca</taxon>
        <taxon>Bivalvia</taxon>
        <taxon>Autobranchia</taxon>
        <taxon>Pteriomorphia</taxon>
        <taxon>Mytilida</taxon>
        <taxon>Mytiloidea</taxon>
        <taxon>Mytilidae</taxon>
        <taxon>Mytilinae</taxon>
        <taxon>Mytilus</taxon>
    </lineage>
</organism>
<protein>
    <submittedName>
        <fullName evidence="1">Uncharacterized protein</fullName>
    </submittedName>
</protein>
<reference evidence="1" key="1">
    <citation type="submission" date="2018-11" db="EMBL/GenBank/DDBJ databases">
        <authorList>
            <person name="Alioto T."/>
            <person name="Alioto T."/>
        </authorList>
    </citation>
    <scope>NUCLEOTIDE SEQUENCE</scope>
</reference>
<keyword evidence="2" id="KW-1185">Reference proteome</keyword>
<name>A0A8B6HSA4_MYTGA</name>
<dbReference type="EMBL" id="UYJE01010435">
    <property type="protein sequence ID" value="VDI83179.1"/>
    <property type="molecule type" value="Genomic_DNA"/>
</dbReference>
<dbReference type="AlphaFoldDB" id="A0A8B6HSA4"/>
<comment type="caution">
    <text evidence="1">The sequence shown here is derived from an EMBL/GenBank/DDBJ whole genome shotgun (WGS) entry which is preliminary data.</text>
</comment>
<sequence length="77" mass="8886">LDKQNKIVEGKQIELVKLGIIIEEQQIELVKIRSFIDTEQFGSEQMVGKLIYSDWLIHDKTTLTDLVEKVDRQTVTG</sequence>